<protein>
    <submittedName>
        <fullName evidence="1">Uncharacterized protein</fullName>
    </submittedName>
</protein>
<gene>
    <name evidence="1" type="ORF">COV33_02530</name>
</gene>
<dbReference type="AlphaFoldDB" id="A0A2H0R091"/>
<dbReference type="EMBL" id="PCXM01000045">
    <property type="protein sequence ID" value="PIR39927.1"/>
    <property type="molecule type" value="Genomic_DNA"/>
</dbReference>
<reference evidence="1 2" key="1">
    <citation type="submission" date="2017-09" db="EMBL/GenBank/DDBJ databases">
        <title>Depth-based differentiation of microbial function through sediment-hosted aquifers and enrichment of novel symbionts in the deep terrestrial subsurface.</title>
        <authorList>
            <person name="Probst A.J."/>
            <person name="Ladd B."/>
            <person name="Jarett J.K."/>
            <person name="Geller-Mcgrath D.E."/>
            <person name="Sieber C.M."/>
            <person name="Emerson J.B."/>
            <person name="Anantharaman K."/>
            <person name="Thomas B.C."/>
            <person name="Malmstrom R."/>
            <person name="Stieglmeier M."/>
            <person name="Klingl A."/>
            <person name="Woyke T."/>
            <person name="Ryan C.M."/>
            <person name="Banfield J.F."/>
        </authorList>
    </citation>
    <scope>NUCLEOTIDE SEQUENCE [LARGE SCALE GENOMIC DNA]</scope>
    <source>
        <strain evidence="1">CG10_big_fil_rev_8_21_14_0_10_34_34</strain>
    </source>
</reference>
<evidence type="ECO:0000313" key="2">
    <source>
        <dbReference type="Proteomes" id="UP000230828"/>
    </source>
</evidence>
<proteinExistence type="predicted"/>
<comment type="caution">
    <text evidence="1">The sequence shown here is derived from an EMBL/GenBank/DDBJ whole genome shotgun (WGS) entry which is preliminary data.</text>
</comment>
<sequence>MGLIKKISTVTLSFILGAGIMRGVDVINYNSNLDKKINHLEEMQRYYGTKAVSYNLNFRDLFHNDILPLDDPSMREIGKKAEDFQKKADSYQPKIDSLENEKISYLDF</sequence>
<evidence type="ECO:0000313" key="1">
    <source>
        <dbReference type="EMBL" id="PIR39927.1"/>
    </source>
</evidence>
<dbReference type="Proteomes" id="UP000230828">
    <property type="component" value="Unassembled WGS sequence"/>
</dbReference>
<name>A0A2H0R091_9BACT</name>
<accession>A0A2H0R091</accession>
<organism evidence="1 2">
    <name type="scientific">Candidatus Zambryskibacteria bacterium CG10_big_fil_rev_8_21_14_0_10_34_34</name>
    <dbReference type="NCBI Taxonomy" id="1975114"/>
    <lineage>
        <taxon>Bacteria</taxon>
        <taxon>Candidatus Zambryskiibacteriota</taxon>
    </lineage>
</organism>